<dbReference type="OrthoDB" id="1878759at2759"/>
<evidence type="ECO:0000313" key="6">
    <source>
        <dbReference type="Proteomes" id="UP000017836"/>
    </source>
</evidence>
<evidence type="ECO:0000313" key="5">
    <source>
        <dbReference type="EMBL" id="ERN19299.1"/>
    </source>
</evidence>
<dbReference type="PANTHER" id="PTHR31060">
    <property type="entry name" value="OSJNBA0011J08.25 PROTEIN-RELATED"/>
    <property type="match status" value="1"/>
</dbReference>
<dbReference type="InterPro" id="IPR038920">
    <property type="entry name" value="At3g05675-like"/>
</dbReference>
<dbReference type="eggNOG" id="ENOG502QSA0">
    <property type="taxonomic scope" value="Eukaryota"/>
</dbReference>
<evidence type="ECO:0000256" key="1">
    <source>
        <dbReference type="ARBA" id="ARBA00002668"/>
    </source>
</evidence>
<dbReference type="GO" id="GO:0016567">
    <property type="term" value="P:protein ubiquitination"/>
    <property type="evidence" value="ECO:0007669"/>
    <property type="project" value="UniProtKB-UniPathway"/>
</dbReference>
<dbReference type="EMBL" id="KI392069">
    <property type="protein sequence ID" value="ERN19299.1"/>
    <property type="molecule type" value="Genomic_DNA"/>
</dbReference>
<organism evidence="5 6">
    <name type="scientific">Amborella trichopoda</name>
    <dbReference type="NCBI Taxonomy" id="13333"/>
    <lineage>
        <taxon>Eukaryota</taxon>
        <taxon>Viridiplantae</taxon>
        <taxon>Streptophyta</taxon>
        <taxon>Embryophyta</taxon>
        <taxon>Tracheophyta</taxon>
        <taxon>Spermatophyta</taxon>
        <taxon>Magnoliopsida</taxon>
        <taxon>Amborellales</taxon>
        <taxon>Amborellaceae</taxon>
        <taxon>Amborella</taxon>
    </lineage>
</organism>
<dbReference type="InterPro" id="IPR011333">
    <property type="entry name" value="SKP1/BTB/POZ_sf"/>
</dbReference>
<feature type="domain" description="At3g05675-like ankyrin-like" evidence="4">
    <location>
        <begin position="249"/>
        <end position="416"/>
    </location>
</feature>
<protein>
    <recommendedName>
        <fullName evidence="4">At3g05675-like ankyrin-like domain-containing protein</fullName>
    </recommendedName>
</protein>
<dbReference type="Proteomes" id="UP000017836">
    <property type="component" value="Unassembled WGS sequence"/>
</dbReference>
<dbReference type="STRING" id="13333.U5D9X0"/>
<evidence type="ECO:0000256" key="2">
    <source>
        <dbReference type="ARBA" id="ARBA00004906"/>
    </source>
</evidence>
<dbReference type="Pfam" id="PF25553">
    <property type="entry name" value="BTB-POZ_ANK-like"/>
    <property type="match status" value="1"/>
</dbReference>
<dbReference type="HOGENOM" id="CLU_025834_2_0_1"/>
<evidence type="ECO:0000259" key="4">
    <source>
        <dbReference type="Pfam" id="PF25553"/>
    </source>
</evidence>
<comment type="function">
    <text evidence="1">May act as a substrate-specific adapter of an E3 ubiquitin-protein ligase complex (CUL3-RBX1-BTB) which mediates the ubiquitination and subsequent proteasomal degradation of target proteins.</text>
</comment>
<accession>U5D9X0</accession>
<sequence length="437" mass="49132">MAKAEERAKCKLGDRATSDVIVRLRTREGTDTWFYCHSHILIQKSQFFADKLSNKCPTHRLLDSRNWVEVYYSLPDHSDYVNLLKLLYLPDELVPVTWNCVKSALGSFRAAIALGCKGISQHCVNYLEAIPWESYEEEEILQALPILGVAAMPILARLEPVDPTAVKNVFLSAIHFATSTNKMCDSFPDDLKASAQEQVEYMLVEDEDAPLVIADNNVKCEVRECVIKLFSVFKAQLALLLSEPEGSIEGVEKQVLETLSDLEWICYILPKMELMKEFVHNWDAITDNVLGVVQDKKFASTMWGVKSKLVEVTGKVLEAVGYGNVVSPPPIRVHLLKAWLPYIRKMKSLLDLQCGHEKGPFKMDPDLCQSIEAAIVSLVLALPSSDQGEILADWLEDEQVRFPDLSEAFEVWCYRTKAAKRRLVVGVDGVANSTISH</sequence>
<evidence type="ECO:0000256" key="3">
    <source>
        <dbReference type="ARBA" id="ARBA00022786"/>
    </source>
</evidence>
<gene>
    <name evidence="5" type="ORF">AMTR_s00069p00039370</name>
</gene>
<dbReference type="InterPro" id="IPR058039">
    <property type="entry name" value="At3g05675-like_ankyrin"/>
</dbReference>
<dbReference type="PANTHER" id="PTHR31060:SF7">
    <property type="entry name" value="OS06G0129200 PROTEIN"/>
    <property type="match status" value="1"/>
</dbReference>
<keyword evidence="3" id="KW-0833">Ubl conjugation pathway</keyword>
<dbReference type="OMA" id="ITNCCIQ"/>
<dbReference type="Gramene" id="ERN19299">
    <property type="protein sequence ID" value="ERN19299"/>
    <property type="gene ID" value="AMTR_s00069p00039370"/>
</dbReference>
<name>U5D9X0_AMBTC</name>
<proteinExistence type="predicted"/>
<dbReference type="UniPathway" id="UPA00143"/>
<reference evidence="6" key="1">
    <citation type="journal article" date="2013" name="Science">
        <title>The Amborella genome and the evolution of flowering plants.</title>
        <authorList>
            <consortium name="Amborella Genome Project"/>
        </authorList>
    </citation>
    <scope>NUCLEOTIDE SEQUENCE [LARGE SCALE GENOMIC DNA]</scope>
</reference>
<dbReference type="KEGG" id="atr:18447677"/>
<keyword evidence="6" id="KW-1185">Reference proteome</keyword>
<comment type="pathway">
    <text evidence="2">Protein modification; protein ubiquitination.</text>
</comment>
<dbReference type="AlphaFoldDB" id="U5D9X0"/>
<dbReference type="Gene3D" id="3.30.710.10">
    <property type="entry name" value="Potassium Channel Kv1.1, Chain A"/>
    <property type="match status" value="1"/>
</dbReference>